<dbReference type="EMBL" id="UZAJ01005833">
    <property type="protein sequence ID" value="VDO45908.1"/>
    <property type="molecule type" value="Genomic_DNA"/>
</dbReference>
<name>A0A183HFI5_9BILA</name>
<dbReference type="Proteomes" id="UP000267606">
    <property type="component" value="Unassembled WGS sequence"/>
</dbReference>
<evidence type="ECO:0000313" key="3">
    <source>
        <dbReference type="WBParaSite" id="OFLC_0000624601-mRNA-1"/>
    </source>
</evidence>
<keyword evidence="2" id="KW-1185">Reference proteome</keyword>
<evidence type="ECO:0000313" key="1">
    <source>
        <dbReference type="EMBL" id="VDO45908.1"/>
    </source>
</evidence>
<dbReference type="WBParaSite" id="OFLC_0000624601-mRNA-1">
    <property type="protein sequence ID" value="OFLC_0000624601-mRNA-1"/>
    <property type="gene ID" value="OFLC_0000624601"/>
</dbReference>
<sequence>MCKNENLLFGTNVQWRTEICRASDRLLQDYVEIPDHLGKSAKRSTSWNILTSIAGNWEPERCRLINDRMFFNNIKRRFKRLQFPIHLAFLFTTSWTQATLRVANPASLWGPTTLRVSGS</sequence>
<dbReference type="AlphaFoldDB" id="A0A183HFI5"/>
<protein>
    <submittedName>
        <fullName evidence="1 3">Uncharacterized protein</fullName>
    </submittedName>
</protein>
<proteinExistence type="predicted"/>
<reference evidence="3" key="1">
    <citation type="submission" date="2016-06" db="UniProtKB">
        <authorList>
            <consortium name="WormBaseParasite"/>
        </authorList>
    </citation>
    <scope>IDENTIFICATION</scope>
</reference>
<reference evidence="1 2" key="2">
    <citation type="submission" date="2018-11" db="EMBL/GenBank/DDBJ databases">
        <authorList>
            <consortium name="Pathogen Informatics"/>
        </authorList>
    </citation>
    <scope>NUCLEOTIDE SEQUENCE [LARGE SCALE GENOMIC DNA]</scope>
</reference>
<accession>A0A183HFI5</accession>
<organism evidence="3">
    <name type="scientific">Onchocerca flexuosa</name>
    <dbReference type="NCBI Taxonomy" id="387005"/>
    <lineage>
        <taxon>Eukaryota</taxon>
        <taxon>Metazoa</taxon>
        <taxon>Ecdysozoa</taxon>
        <taxon>Nematoda</taxon>
        <taxon>Chromadorea</taxon>
        <taxon>Rhabditida</taxon>
        <taxon>Spirurina</taxon>
        <taxon>Spiruromorpha</taxon>
        <taxon>Filarioidea</taxon>
        <taxon>Onchocercidae</taxon>
        <taxon>Onchocerca</taxon>
    </lineage>
</organism>
<gene>
    <name evidence="1" type="ORF">OFLC_LOCUS6250</name>
</gene>
<evidence type="ECO:0000313" key="2">
    <source>
        <dbReference type="Proteomes" id="UP000267606"/>
    </source>
</evidence>